<evidence type="ECO:0000313" key="3">
    <source>
        <dbReference type="Proteomes" id="UP001415857"/>
    </source>
</evidence>
<dbReference type="Proteomes" id="UP001415857">
    <property type="component" value="Unassembled WGS sequence"/>
</dbReference>
<proteinExistence type="predicted"/>
<name>A0AAP0X4Y0_LIQFO</name>
<evidence type="ECO:0000313" key="2">
    <source>
        <dbReference type="EMBL" id="KAK9293289.1"/>
    </source>
</evidence>
<dbReference type="EMBL" id="JBBPBK010000001">
    <property type="protein sequence ID" value="KAK9293289.1"/>
    <property type="molecule type" value="Genomic_DNA"/>
</dbReference>
<evidence type="ECO:0000313" key="1">
    <source>
        <dbReference type="EMBL" id="KAK9292975.1"/>
    </source>
</evidence>
<organism evidence="2 3">
    <name type="scientific">Liquidambar formosana</name>
    <name type="common">Formosan gum</name>
    <dbReference type="NCBI Taxonomy" id="63359"/>
    <lineage>
        <taxon>Eukaryota</taxon>
        <taxon>Viridiplantae</taxon>
        <taxon>Streptophyta</taxon>
        <taxon>Embryophyta</taxon>
        <taxon>Tracheophyta</taxon>
        <taxon>Spermatophyta</taxon>
        <taxon>Magnoliopsida</taxon>
        <taxon>eudicotyledons</taxon>
        <taxon>Gunneridae</taxon>
        <taxon>Pentapetalae</taxon>
        <taxon>Saxifragales</taxon>
        <taxon>Altingiaceae</taxon>
        <taxon>Liquidambar</taxon>
    </lineage>
</organism>
<keyword evidence="3" id="KW-1185">Reference proteome</keyword>
<sequence>MGCSHMLMYSAISWMPEFIDPKKSVEYMQNDARFTNLIKACDERIAGLAY</sequence>
<accession>A0AAP0X4Y0</accession>
<reference evidence="2 3" key="1">
    <citation type="journal article" date="2024" name="Plant J.">
        <title>Genome sequences and population genomics reveal climatic adaptation and genomic divergence between two closely related sweetgum species.</title>
        <authorList>
            <person name="Xu W.Q."/>
            <person name="Ren C.Q."/>
            <person name="Zhang X.Y."/>
            <person name="Comes H.P."/>
            <person name="Liu X.H."/>
            <person name="Li Y.G."/>
            <person name="Kettle C.J."/>
            <person name="Jalonen R."/>
            <person name="Gaisberger H."/>
            <person name="Ma Y.Z."/>
            <person name="Qiu Y.X."/>
        </authorList>
    </citation>
    <scope>NUCLEOTIDE SEQUENCE [LARGE SCALE GENOMIC DNA]</scope>
    <source>
        <strain evidence="2">Hangzhou</strain>
    </source>
</reference>
<protein>
    <submittedName>
        <fullName evidence="2">Uncharacterized protein</fullName>
    </submittedName>
</protein>
<comment type="caution">
    <text evidence="2">The sequence shown here is derived from an EMBL/GenBank/DDBJ whole genome shotgun (WGS) entry which is preliminary data.</text>
</comment>
<gene>
    <name evidence="1" type="ORF">L1049_020957</name>
    <name evidence="2" type="ORF">L1049_021281</name>
</gene>
<reference evidence="2" key="2">
    <citation type="submission" date="2024-04" db="EMBL/GenBank/DDBJ databases">
        <authorList>
            <person name="Xu W."/>
            <person name="Ren C."/>
        </authorList>
    </citation>
    <scope>NUCLEOTIDE SEQUENCE</scope>
    <source>
        <strain evidence="2">Hangzhou</strain>
        <tissue evidence="2">Leaves</tissue>
    </source>
</reference>
<dbReference type="EMBL" id="JBBPBK010000001">
    <property type="protein sequence ID" value="KAK9292975.1"/>
    <property type="molecule type" value="Genomic_DNA"/>
</dbReference>
<dbReference type="AlphaFoldDB" id="A0AAP0X4Y0"/>